<dbReference type="OrthoDB" id="900818at2759"/>
<dbReference type="AlphaFoldDB" id="S8CVM3"/>
<keyword evidence="4" id="KW-0808">Transferase</keyword>
<keyword evidence="10" id="KW-1185">Reference proteome</keyword>
<evidence type="ECO:0000256" key="1">
    <source>
        <dbReference type="ARBA" id="ARBA00004771"/>
    </source>
</evidence>
<feature type="transmembrane region" description="Helical" evidence="7">
    <location>
        <begin position="84"/>
        <end position="114"/>
    </location>
</feature>
<comment type="pathway">
    <text evidence="2">Lipid metabolism.</text>
</comment>
<gene>
    <name evidence="9" type="ORF">M569_03320</name>
</gene>
<feature type="domain" description="O-acyltransferase WSD1-like N-terminal" evidence="8">
    <location>
        <begin position="2"/>
        <end position="159"/>
    </location>
</feature>
<evidence type="ECO:0000256" key="3">
    <source>
        <dbReference type="ARBA" id="ARBA00013244"/>
    </source>
</evidence>
<dbReference type="EC" id="2.3.1.20" evidence="3"/>
<reference evidence="9 10" key="1">
    <citation type="journal article" date="2013" name="BMC Genomics">
        <title>The miniature genome of a carnivorous plant Genlisea aurea contains a low number of genes and short non-coding sequences.</title>
        <authorList>
            <person name="Leushkin E.V."/>
            <person name="Sutormin R.A."/>
            <person name="Nabieva E.R."/>
            <person name="Penin A.A."/>
            <person name="Kondrashov A.S."/>
            <person name="Logacheva M.D."/>
        </authorList>
    </citation>
    <scope>NUCLEOTIDE SEQUENCE [LARGE SCALE GENOMIC DNA]</scope>
</reference>
<name>S8CVM3_9LAMI</name>
<dbReference type="GO" id="GO:0005886">
    <property type="term" value="C:plasma membrane"/>
    <property type="evidence" value="ECO:0007669"/>
    <property type="project" value="TreeGrafter"/>
</dbReference>
<evidence type="ECO:0000259" key="8">
    <source>
        <dbReference type="Pfam" id="PF03007"/>
    </source>
</evidence>
<dbReference type="InterPro" id="IPR004255">
    <property type="entry name" value="O-acyltransferase_WSD1_N"/>
</dbReference>
<dbReference type="PANTHER" id="PTHR31650">
    <property type="entry name" value="O-ACYLTRANSFERASE (WSD1-LIKE) FAMILY PROTEIN"/>
    <property type="match status" value="1"/>
</dbReference>
<evidence type="ECO:0000313" key="10">
    <source>
        <dbReference type="Proteomes" id="UP000015453"/>
    </source>
</evidence>
<comment type="pathway">
    <text evidence="1">Glycerolipid metabolism; triacylglycerol biosynthesis.</text>
</comment>
<dbReference type="PANTHER" id="PTHR31650:SF1">
    <property type="entry name" value="WAX ESTER SYNTHASE_DIACYLGLYCEROL ACYLTRANSFERASE 4-RELATED"/>
    <property type="match status" value="1"/>
</dbReference>
<sequence length="175" mass="19703">EDFISTITKTPMDLSKPLWEIHVINVRTTQAASTAVLRLHHSLGDGVSLMSIVLACSRKISDPESLPALPSTARRAPRRAKKGVALLSLIWNMILTLYYTALDLIVITATMIWYRDSENPIKGKTGKEDSPKRYVHRVYNMEDIKLIKNSMHMTVNDVVFGVTEAALSSYVLRKY</sequence>
<dbReference type="InterPro" id="IPR023213">
    <property type="entry name" value="CAT-like_dom_sf"/>
</dbReference>
<keyword evidence="7" id="KW-0472">Membrane</keyword>
<evidence type="ECO:0000256" key="7">
    <source>
        <dbReference type="SAM" id="Phobius"/>
    </source>
</evidence>
<evidence type="ECO:0000256" key="6">
    <source>
        <dbReference type="ARBA" id="ARBA00048109"/>
    </source>
</evidence>
<evidence type="ECO:0000256" key="2">
    <source>
        <dbReference type="ARBA" id="ARBA00005189"/>
    </source>
</evidence>
<dbReference type="Pfam" id="PF03007">
    <property type="entry name" value="WS_DGAT_cat"/>
    <property type="match status" value="1"/>
</dbReference>
<feature type="non-terminal residue" evidence="9">
    <location>
        <position position="1"/>
    </location>
</feature>
<dbReference type="GO" id="GO:0019432">
    <property type="term" value="P:triglyceride biosynthetic process"/>
    <property type="evidence" value="ECO:0007669"/>
    <property type="project" value="UniProtKB-UniPathway"/>
</dbReference>
<keyword evidence="7" id="KW-1133">Transmembrane helix</keyword>
<dbReference type="SUPFAM" id="SSF52777">
    <property type="entry name" value="CoA-dependent acyltransferases"/>
    <property type="match status" value="1"/>
</dbReference>
<dbReference type="GO" id="GO:0004144">
    <property type="term" value="F:diacylglycerol O-acyltransferase activity"/>
    <property type="evidence" value="ECO:0007669"/>
    <property type="project" value="UniProtKB-EC"/>
</dbReference>
<keyword evidence="5" id="KW-0012">Acyltransferase</keyword>
<dbReference type="UniPathway" id="UPA00282"/>
<keyword evidence="7" id="KW-0812">Transmembrane</keyword>
<comment type="caution">
    <text evidence="9">The sequence shown here is derived from an EMBL/GenBank/DDBJ whole genome shotgun (WGS) entry which is preliminary data.</text>
</comment>
<dbReference type="EMBL" id="AUSU01001261">
    <property type="protein sequence ID" value="EPS71439.1"/>
    <property type="molecule type" value="Genomic_DNA"/>
</dbReference>
<proteinExistence type="predicted"/>
<accession>S8CVM3</accession>
<protein>
    <recommendedName>
        <fullName evidence="3">diacylglycerol O-acyltransferase</fullName>
        <ecNumber evidence="3">2.3.1.20</ecNumber>
    </recommendedName>
</protein>
<evidence type="ECO:0000256" key="5">
    <source>
        <dbReference type="ARBA" id="ARBA00023315"/>
    </source>
</evidence>
<evidence type="ECO:0000313" key="9">
    <source>
        <dbReference type="EMBL" id="EPS71439.1"/>
    </source>
</evidence>
<dbReference type="InterPro" id="IPR045034">
    <property type="entry name" value="O-acyltransferase_WSD1-like"/>
</dbReference>
<evidence type="ECO:0000256" key="4">
    <source>
        <dbReference type="ARBA" id="ARBA00022679"/>
    </source>
</evidence>
<dbReference type="Gene3D" id="3.30.559.10">
    <property type="entry name" value="Chloramphenicol acetyltransferase-like domain"/>
    <property type="match status" value="1"/>
</dbReference>
<dbReference type="Proteomes" id="UP000015453">
    <property type="component" value="Unassembled WGS sequence"/>
</dbReference>
<feature type="non-terminal residue" evidence="9">
    <location>
        <position position="175"/>
    </location>
</feature>
<organism evidence="9 10">
    <name type="scientific">Genlisea aurea</name>
    <dbReference type="NCBI Taxonomy" id="192259"/>
    <lineage>
        <taxon>Eukaryota</taxon>
        <taxon>Viridiplantae</taxon>
        <taxon>Streptophyta</taxon>
        <taxon>Embryophyta</taxon>
        <taxon>Tracheophyta</taxon>
        <taxon>Spermatophyta</taxon>
        <taxon>Magnoliopsida</taxon>
        <taxon>eudicotyledons</taxon>
        <taxon>Gunneridae</taxon>
        <taxon>Pentapetalae</taxon>
        <taxon>asterids</taxon>
        <taxon>lamiids</taxon>
        <taxon>Lamiales</taxon>
        <taxon>Lentibulariaceae</taxon>
        <taxon>Genlisea</taxon>
    </lineage>
</organism>
<comment type="catalytic activity">
    <reaction evidence="6">
        <text>an acyl-CoA + a 1,2-diacyl-sn-glycerol = a triacyl-sn-glycerol + CoA</text>
        <dbReference type="Rhea" id="RHEA:10868"/>
        <dbReference type="ChEBI" id="CHEBI:17815"/>
        <dbReference type="ChEBI" id="CHEBI:57287"/>
        <dbReference type="ChEBI" id="CHEBI:58342"/>
        <dbReference type="ChEBI" id="CHEBI:64615"/>
        <dbReference type="EC" id="2.3.1.20"/>
    </reaction>
</comment>